<dbReference type="RefSeq" id="WP_064040357.1">
    <property type="nucleotide sequence ID" value="NZ_AP019777.1"/>
</dbReference>
<dbReference type="SUPFAM" id="SSF88946">
    <property type="entry name" value="Sigma2 domain of RNA polymerase sigma factors"/>
    <property type="match status" value="1"/>
</dbReference>
<dbReference type="AlphaFoldDB" id="A0A177NG21"/>
<keyword evidence="2" id="KW-0805">Transcription regulation</keyword>
<evidence type="ECO:0000256" key="2">
    <source>
        <dbReference type="ARBA" id="ARBA00023015"/>
    </source>
</evidence>
<comment type="similarity">
    <text evidence="1">Belongs to the sigma-70 factor family. ECF subfamily.</text>
</comment>
<dbReference type="GO" id="GO:0006352">
    <property type="term" value="P:DNA-templated transcription initiation"/>
    <property type="evidence" value="ECO:0007669"/>
    <property type="project" value="InterPro"/>
</dbReference>
<feature type="domain" description="RNA polymerase sigma-70 region 2" evidence="5">
    <location>
        <begin position="12"/>
        <end position="77"/>
    </location>
</feature>
<evidence type="ECO:0000256" key="4">
    <source>
        <dbReference type="ARBA" id="ARBA00023163"/>
    </source>
</evidence>
<keyword evidence="4" id="KW-0804">Transcription</keyword>
<dbReference type="InterPro" id="IPR013325">
    <property type="entry name" value="RNA_pol_sigma_r2"/>
</dbReference>
<comment type="caution">
    <text evidence="6">The sequence shown here is derived from an EMBL/GenBank/DDBJ whole genome shotgun (WGS) entry which is preliminary data.</text>
</comment>
<evidence type="ECO:0000313" key="7">
    <source>
        <dbReference type="Proteomes" id="UP000077857"/>
    </source>
</evidence>
<dbReference type="OrthoDB" id="6689546at2"/>
<dbReference type="Gene3D" id="1.10.10.10">
    <property type="entry name" value="Winged helix-like DNA-binding domain superfamily/Winged helix DNA-binding domain"/>
    <property type="match status" value="1"/>
</dbReference>
<protein>
    <submittedName>
        <fullName evidence="6">RNA polymerase subunit sigma-24</fullName>
    </submittedName>
</protein>
<evidence type="ECO:0000259" key="5">
    <source>
        <dbReference type="Pfam" id="PF04542"/>
    </source>
</evidence>
<dbReference type="EMBL" id="LUUJ01000072">
    <property type="protein sequence ID" value="OAI16811.1"/>
    <property type="molecule type" value="Genomic_DNA"/>
</dbReference>
<dbReference type="GO" id="GO:0016987">
    <property type="term" value="F:sigma factor activity"/>
    <property type="evidence" value="ECO:0007669"/>
    <property type="project" value="UniProtKB-KW"/>
</dbReference>
<accession>A0A177NG21</accession>
<dbReference type="PANTHER" id="PTHR43133:SF63">
    <property type="entry name" value="RNA POLYMERASE SIGMA FACTOR FECI-RELATED"/>
    <property type="match status" value="1"/>
</dbReference>
<dbReference type="InterPro" id="IPR039425">
    <property type="entry name" value="RNA_pol_sigma-70-like"/>
</dbReference>
<gene>
    <name evidence="6" type="ORF">A1507_11485</name>
</gene>
<dbReference type="SUPFAM" id="SSF88659">
    <property type="entry name" value="Sigma3 and sigma4 domains of RNA polymerase sigma factors"/>
    <property type="match status" value="1"/>
</dbReference>
<dbReference type="Pfam" id="PF04542">
    <property type="entry name" value="Sigma70_r2"/>
    <property type="match status" value="1"/>
</dbReference>
<dbReference type="InterPro" id="IPR014284">
    <property type="entry name" value="RNA_pol_sigma-70_dom"/>
</dbReference>
<name>A0A177NG21_9GAMM</name>
<reference evidence="6 7" key="1">
    <citation type="submission" date="2016-03" db="EMBL/GenBank/DDBJ databases">
        <authorList>
            <person name="Ploux O."/>
        </authorList>
    </citation>
    <scope>NUCLEOTIDE SEQUENCE [LARGE SCALE GENOMIC DNA]</scope>
    <source>
        <strain evidence="6 7">R-45378</strain>
    </source>
</reference>
<evidence type="ECO:0000313" key="6">
    <source>
        <dbReference type="EMBL" id="OAI16811.1"/>
    </source>
</evidence>
<dbReference type="NCBIfam" id="TIGR02937">
    <property type="entry name" value="sigma70-ECF"/>
    <property type="match status" value="1"/>
</dbReference>
<keyword evidence="3" id="KW-0731">Sigma factor</keyword>
<sequence>MNTNHPPLTAAFLRHQAELRQYLLRQVNCPDTAADLLQDTFIRIARLETGDGISNPRAFLYRVAGNLALDHARMAARRGQWDGGDIDEDWACPRPQPDAILAGRQAWRSFLNGLAQLPLPQRQLLLACRVDGKTCREAAAEERITAKQVDRIVRKQLGFLRAQGEHVCGNR</sequence>
<evidence type="ECO:0000256" key="1">
    <source>
        <dbReference type="ARBA" id="ARBA00010641"/>
    </source>
</evidence>
<dbReference type="InterPro" id="IPR007627">
    <property type="entry name" value="RNA_pol_sigma70_r2"/>
</dbReference>
<dbReference type="InterPro" id="IPR036388">
    <property type="entry name" value="WH-like_DNA-bd_sf"/>
</dbReference>
<organism evidence="6 7">
    <name type="scientific">Methylomonas koyamae</name>
    <dbReference type="NCBI Taxonomy" id="702114"/>
    <lineage>
        <taxon>Bacteria</taxon>
        <taxon>Pseudomonadati</taxon>
        <taxon>Pseudomonadota</taxon>
        <taxon>Gammaproteobacteria</taxon>
        <taxon>Methylococcales</taxon>
        <taxon>Methylococcaceae</taxon>
        <taxon>Methylomonas</taxon>
    </lineage>
</organism>
<proteinExistence type="inferred from homology"/>
<dbReference type="InterPro" id="IPR013324">
    <property type="entry name" value="RNA_pol_sigma_r3/r4-like"/>
</dbReference>
<evidence type="ECO:0000256" key="3">
    <source>
        <dbReference type="ARBA" id="ARBA00023082"/>
    </source>
</evidence>
<dbReference type="Gene3D" id="1.10.1740.10">
    <property type="match status" value="1"/>
</dbReference>
<dbReference type="PANTHER" id="PTHR43133">
    <property type="entry name" value="RNA POLYMERASE ECF-TYPE SIGMA FACTO"/>
    <property type="match status" value="1"/>
</dbReference>
<dbReference type="Proteomes" id="UP000077857">
    <property type="component" value="Unassembled WGS sequence"/>
</dbReference>